<organism evidence="1 2">
    <name type="scientific">Golovinomyces cichoracearum</name>
    <dbReference type="NCBI Taxonomy" id="62708"/>
    <lineage>
        <taxon>Eukaryota</taxon>
        <taxon>Fungi</taxon>
        <taxon>Dikarya</taxon>
        <taxon>Ascomycota</taxon>
        <taxon>Pezizomycotina</taxon>
        <taxon>Leotiomycetes</taxon>
        <taxon>Erysiphales</taxon>
        <taxon>Erysiphaceae</taxon>
        <taxon>Golovinomyces</taxon>
    </lineage>
</organism>
<reference evidence="1 2" key="1">
    <citation type="journal article" date="2018" name="BMC Genomics">
        <title>Comparative genome analyses reveal sequence features reflecting distinct modes of host-adaptation between dicot and monocot powdery mildew.</title>
        <authorList>
            <person name="Wu Y."/>
            <person name="Ma X."/>
            <person name="Pan Z."/>
            <person name="Kale S.D."/>
            <person name="Song Y."/>
            <person name="King H."/>
            <person name="Zhang Q."/>
            <person name="Presley C."/>
            <person name="Deng X."/>
            <person name="Wei C.I."/>
            <person name="Xiao S."/>
        </authorList>
    </citation>
    <scope>NUCLEOTIDE SEQUENCE [LARGE SCALE GENOMIC DNA]</scope>
    <source>
        <strain evidence="1">UMSG3</strain>
    </source>
</reference>
<proteinExistence type="predicted"/>
<evidence type="ECO:0000313" key="1">
    <source>
        <dbReference type="EMBL" id="RKF83761.1"/>
    </source>
</evidence>
<comment type="caution">
    <text evidence="1">The sequence shown here is derived from an EMBL/GenBank/DDBJ whole genome shotgun (WGS) entry which is preliminary data.</text>
</comment>
<protein>
    <submittedName>
        <fullName evidence="1">Uncharacterized protein</fullName>
    </submittedName>
</protein>
<dbReference type="Proteomes" id="UP000283383">
    <property type="component" value="Unassembled WGS sequence"/>
</dbReference>
<gene>
    <name evidence="1" type="ORF">GcM3_008054</name>
</gene>
<keyword evidence="2" id="KW-1185">Reference proteome</keyword>
<dbReference type="AlphaFoldDB" id="A0A420JAG5"/>
<accession>A0A420JAG5</accession>
<sequence length="177" mass="20363">MNVVARCQKHLKTKEAWNEFYAAWTLVVNSTTLQQYQEYLLAFEKLHPTAVEYCKKTWLVWKEKLIQQNPGFLQLSDINNHWHYERKTDPQSICQQIQLLDPLPVVKRKGSKNKGNFAPEEILAFSNPEPLPALQLVPNMTSTTQLAILRGAGSTEDLYDSGNLPERAYIQSLYPNS</sequence>
<evidence type="ECO:0000313" key="2">
    <source>
        <dbReference type="Proteomes" id="UP000283383"/>
    </source>
</evidence>
<name>A0A420JAG5_9PEZI</name>
<dbReference type="EMBL" id="MCBQ01000885">
    <property type="protein sequence ID" value="RKF83761.1"/>
    <property type="molecule type" value="Genomic_DNA"/>
</dbReference>